<comment type="caution">
    <text evidence="3">The sequence shown here is derived from an EMBL/GenBank/DDBJ whole genome shotgun (WGS) entry which is preliminary data.</text>
</comment>
<dbReference type="SUPFAM" id="SSF51735">
    <property type="entry name" value="NAD(P)-binding Rossmann-fold domains"/>
    <property type="match status" value="1"/>
</dbReference>
<dbReference type="PROSITE" id="PS00061">
    <property type="entry name" value="ADH_SHORT"/>
    <property type="match status" value="1"/>
</dbReference>
<keyword evidence="4" id="KW-1185">Reference proteome</keyword>
<dbReference type="PANTHER" id="PTHR43477:SF1">
    <property type="entry name" value="DIHYDROANTICAPSIN 7-DEHYDROGENASE"/>
    <property type="match status" value="1"/>
</dbReference>
<organism evidence="3 4">
    <name type="scientific">Belliella calami</name>
    <dbReference type="NCBI Taxonomy" id="2923436"/>
    <lineage>
        <taxon>Bacteria</taxon>
        <taxon>Pseudomonadati</taxon>
        <taxon>Bacteroidota</taxon>
        <taxon>Cytophagia</taxon>
        <taxon>Cytophagales</taxon>
        <taxon>Cyclobacteriaceae</taxon>
        <taxon>Belliella</taxon>
    </lineage>
</organism>
<dbReference type="InterPro" id="IPR002347">
    <property type="entry name" value="SDR_fam"/>
</dbReference>
<dbReference type="RefSeq" id="WP_241273510.1">
    <property type="nucleotide sequence ID" value="NZ_JAKZGS010000002.1"/>
</dbReference>
<gene>
    <name evidence="3" type="ORF">MM236_03325</name>
</gene>
<dbReference type="PANTHER" id="PTHR43477">
    <property type="entry name" value="DIHYDROANTICAPSIN 7-DEHYDROGENASE"/>
    <property type="match status" value="1"/>
</dbReference>
<dbReference type="Pfam" id="PF13561">
    <property type="entry name" value="adh_short_C2"/>
    <property type="match status" value="1"/>
</dbReference>
<sequence>MKGKTVVVTGGASGIGLAITKKFLSKGANVYMIDVNIDLGQSVLEDLKKTYGHVDFLTCDVSDQDKVNEVFAKIIEPIDVLINNAGVSHVGNIEKTSTADFDRLFNINVKGIFNCTKTVIPGMKGRGGVVLNMASIVSSVGIPDRFAYSMTKGAVLSMTYSIACDYVNEGIRCNCLSPARIHTPFVDDFLAKNYPGKEKEVYDKLAKTQPIGRMGTPDEVAEAAYFICSDQAAFITGTNFPVDGGFVSIKN</sequence>
<name>A0ABS9UKV2_9BACT</name>
<accession>A0ABS9UKV2</accession>
<dbReference type="Proteomes" id="UP001165488">
    <property type="component" value="Unassembled WGS sequence"/>
</dbReference>
<evidence type="ECO:0000256" key="2">
    <source>
        <dbReference type="ARBA" id="ARBA00023002"/>
    </source>
</evidence>
<dbReference type="PRINTS" id="PR00080">
    <property type="entry name" value="SDRFAMILY"/>
</dbReference>
<dbReference type="Gene3D" id="3.40.50.720">
    <property type="entry name" value="NAD(P)-binding Rossmann-like Domain"/>
    <property type="match status" value="1"/>
</dbReference>
<evidence type="ECO:0000313" key="4">
    <source>
        <dbReference type="Proteomes" id="UP001165488"/>
    </source>
</evidence>
<keyword evidence="2" id="KW-0560">Oxidoreductase</keyword>
<evidence type="ECO:0000256" key="1">
    <source>
        <dbReference type="ARBA" id="ARBA00006484"/>
    </source>
</evidence>
<comment type="similarity">
    <text evidence="1">Belongs to the short-chain dehydrogenases/reductases (SDR) family.</text>
</comment>
<proteinExistence type="inferred from homology"/>
<reference evidence="3" key="1">
    <citation type="submission" date="2022-03" db="EMBL/GenBank/DDBJ databases">
        <title>De novo assembled genomes of Belliella spp. (Cyclobacteriaceae) strains.</title>
        <authorList>
            <person name="Szabo A."/>
            <person name="Korponai K."/>
            <person name="Felfoldi T."/>
        </authorList>
    </citation>
    <scope>NUCLEOTIDE SEQUENCE</scope>
    <source>
        <strain evidence="3">DSM 107340</strain>
    </source>
</reference>
<dbReference type="InterPro" id="IPR020904">
    <property type="entry name" value="Sc_DH/Rdtase_CS"/>
</dbReference>
<evidence type="ECO:0000313" key="3">
    <source>
        <dbReference type="EMBL" id="MCH7396999.1"/>
    </source>
</evidence>
<protein>
    <submittedName>
        <fullName evidence="3">SDR family oxidoreductase</fullName>
    </submittedName>
</protein>
<dbReference type="InterPro" id="IPR036291">
    <property type="entry name" value="NAD(P)-bd_dom_sf"/>
</dbReference>
<dbReference type="NCBIfam" id="NF005559">
    <property type="entry name" value="PRK07231.1"/>
    <property type="match status" value="1"/>
</dbReference>
<dbReference type="CDD" id="cd05233">
    <property type="entry name" value="SDR_c"/>
    <property type="match status" value="1"/>
</dbReference>
<dbReference type="PRINTS" id="PR00081">
    <property type="entry name" value="GDHRDH"/>
</dbReference>
<dbReference type="InterPro" id="IPR051122">
    <property type="entry name" value="SDR_DHRS6-like"/>
</dbReference>
<dbReference type="EMBL" id="JAKZGS010000002">
    <property type="protein sequence ID" value="MCH7396999.1"/>
    <property type="molecule type" value="Genomic_DNA"/>
</dbReference>